<keyword evidence="3 5" id="KW-0238">DNA-binding</keyword>
<dbReference type="EMBL" id="CP098242">
    <property type="protein sequence ID" value="WAW10997.1"/>
    <property type="molecule type" value="Genomic_DNA"/>
</dbReference>
<accession>A0A9E9LYE6</accession>
<evidence type="ECO:0000256" key="5">
    <source>
        <dbReference type="PROSITE-ProRule" id="PRU01248"/>
    </source>
</evidence>
<evidence type="ECO:0000313" key="8">
    <source>
        <dbReference type="EMBL" id="WAW10997.1"/>
    </source>
</evidence>
<dbReference type="PANTHER" id="PTHR30629">
    <property type="entry name" value="PROPHAGE INTEGRASE"/>
    <property type="match status" value="1"/>
</dbReference>
<dbReference type="Pfam" id="PF00589">
    <property type="entry name" value="Phage_integrase"/>
    <property type="match status" value="1"/>
</dbReference>
<dbReference type="InterPro" id="IPR002104">
    <property type="entry name" value="Integrase_catalytic"/>
</dbReference>
<dbReference type="Gene3D" id="3.30.160.390">
    <property type="entry name" value="Integrase, DNA-binding domain"/>
    <property type="match status" value="1"/>
</dbReference>
<dbReference type="SUPFAM" id="SSF56349">
    <property type="entry name" value="DNA breaking-rejoining enzymes"/>
    <property type="match status" value="1"/>
</dbReference>
<dbReference type="InterPro" id="IPR050808">
    <property type="entry name" value="Phage_Integrase"/>
</dbReference>
<dbReference type="Gene3D" id="1.10.443.10">
    <property type="entry name" value="Intergrase catalytic core"/>
    <property type="match status" value="1"/>
</dbReference>
<dbReference type="InterPro" id="IPR010998">
    <property type="entry name" value="Integrase_recombinase_N"/>
</dbReference>
<feature type="domain" description="Core-binding (CB)" evidence="7">
    <location>
        <begin position="104"/>
        <end position="185"/>
    </location>
</feature>
<evidence type="ECO:0000256" key="3">
    <source>
        <dbReference type="ARBA" id="ARBA00023125"/>
    </source>
</evidence>
<keyword evidence="4" id="KW-0233">DNA recombination</keyword>
<feature type="domain" description="Tyr recombinase" evidence="6">
    <location>
        <begin position="209"/>
        <end position="306"/>
    </location>
</feature>
<dbReference type="GO" id="GO:0015074">
    <property type="term" value="P:DNA integration"/>
    <property type="evidence" value="ECO:0007669"/>
    <property type="project" value="UniProtKB-KW"/>
</dbReference>
<dbReference type="AlphaFoldDB" id="A0A9E9LYE6"/>
<dbReference type="PROSITE" id="PS51900">
    <property type="entry name" value="CB"/>
    <property type="match status" value="1"/>
</dbReference>
<dbReference type="InterPro" id="IPR013762">
    <property type="entry name" value="Integrase-like_cat_sf"/>
</dbReference>
<dbReference type="GO" id="GO:0003677">
    <property type="term" value="F:DNA binding"/>
    <property type="evidence" value="ECO:0007669"/>
    <property type="project" value="UniProtKB-UniRule"/>
</dbReference>
<evidence type="ECO:0000259" key="7">
    <source>
        <dbReference type="PROSITE" id="PS51900"/>
    </source>
</evidence>
<keyword evidence="9" id="KW-1185">Reference proteome</keyword>
<dbReference type="Pfam" id="PF22022">
    <property type="entry name" value="Phage_int_M"/>
    <property type="match status" value="1"/>
</dbReference>
<dbReference type="Proteomes" id="UP001156215">
    <property type="component" value="Chromosome"/>
</dbReference>
<sequence length="306" mass="34689">MAKIIKPLSPMQVKNAKPKERLYRMFDGGGLYLSVYPHGSKLWHMKIRGANGKENVLSFGKYPDISLEQARQHREEVRKLRAKGGDPVAAKKAQKALQKEQAANSFEVIAREWYEKQSSALEERTLKNILSRLEKDVFPWIGTKPIIDMTAPDYLAVFRKLEDRGILETAHRVRGICGQIQRYAIATGRATYDPITALRGALKPFKTKHLAAITEPEKVGQLLRMIDGYTGSYIVACAMRIAPYVFVRPGELRKALWSDIDLGRAEWRYIATKTNTPHIVPLSKQAVTILQELHPLTGHGKYVFPR</sequence>
<reference evidence="8" key="1">
    <citation type="journal article" date="2022" name="Front. Microbiol.">
        <title>New perspectives on an old grouping: The genomic and phenotypic variability of Oxalobacter formigenes and the implications for calcium oxalate stone prevention.</title>
        <authorList>
            <person name="Chmiel J.A."/>
            <person name="Carr C."/>
            <person name="Stuivenberg G.A."/>
            <person name="Venema R."/>
            <person name="Chanyi R.M."/>
            <person name="Al K.F."/>
            <person name="Giguere D."/>
            <person name="Say H."/>
            <person name="Akouris P.P."/>
            <person name="Dominguez Romero S.A."/>
            <person name="Kwong A."/>
            <person name="Tai V."/>
            <person name="Koval S.F."/>
            <person name="Razvi H."/>
            <person name="Bjazevic J."/>
            <person name="Burton J.P."/>
        </authorList>
    </citation>
    <scope>NUCLEOTIDE SEQUENCE</scope>
    <source>
        <strain evidence="8">WoOx3</strain>
    </source>
</reference>
<proteinExistence type="inferred from homology"/>
<keyword evidence="2" id="KW-0229">DNA integration</keyword>
<dbReference type="PANTHER" id="PTHR30629:SF2">
    <property type="entry name" value="PROPHAGE INTEGRASE INTS-RELATED"/>
    <property type="match status" value="1"/>
</dbReference>
<dbReference type="RefSeq" id="WP_269310089.1">
    <property type="nucleotide sequence ID" value="NZ_CP098242.1"/>
</dbReference>
<dbReference type="Gene3D" id="1.10.150.130">
    <property type="match status" value="1"/>
</dbReference>
<organism evidence="8 9">
    <name type="scientific">Oxalobacter vibrioformis</name>
    <dbReference type="NCBI Taxonomy" id="933080"/>
    <lineage>
        <taxon>Bacteria</taxon>
        <taxon>Pseudomonadati</taxon>
        <taxon>Pseudomonadota</taxon>
        <taxon>Betaproteobacteria</taxon>
        <taxon>Burkholderiales</taxon>
        <taxon>Oxalobacteraceae</taxon>
        <taxon>Oxalobacter</taxon>
    </lineage>
</organism>
<evidence type="ECO:0000256" key="1">
    <source>
        <dbReference type="ARBA" id="ARBA00008857"/>
    </source>
</evidence>
<protein>
    <submittedName>
        <fullName evidence="8">Integrase arm-type DNA-binding domain-containing protein</fullName>
    </submittedName>
</protein>
<dbReference type="InterPro" id="IPR053876">
    <property type="entry name" value="Phage_int_M"/>
</dbReference>
<dbReference type="PROSITE" id="PS51898">
    <property type="entry name" value="TYR_RECOMBINASE"/>
    <property type="match status" value="1"/>
</dbReference>
<dbReference type="Pfam" id="PF13356">
    <property type="entry name" value="Arm-DNA-bind_3"/>
    <property type="match status" value="1"/>
</dbReference>
<evidence type="ECO:0000256" key="4">
    <source>
        <dbReference type="ARBA" id="ARBA00023172"/>
    </source>
</evidence>
<dbReference type="InterPro" id="IPR044068">
    <property type="entry name" value="CB"/>
</dbReference>
<evidence type="ECO:0000259" key="6">
    <source>
        <dbReference type="PROSITE" id="PS51898"/>
    </source>
</evidence>
<comment type="similarity">
    <text evidence="1">Belongs to the 'phage' integrase family.</text>
</comment>
<name>A0A9E9LYE6_9BURK</name>
<dbReference type="InterPro" id="IPR038488">
    <property type="entry name" value="Integrase_DNA-bd_sf"/>
</dbReference>
<evidence type="ECO:0000256" key="2">
    <source>
        <dbReference type="ARBA" id="ARBA00022908"/>
    </source>
</evidence>
<evidence type="ECO:0000313" key="9">
    <source>
        <dbReference type="Proteomes" id="UP001156215"/>
    </source>
</evidence>
<dbReference type="KEGG" id="ovb:NB640_05020"/>
<dbReference type="InterPro" id="IPR011010">
    <property type="entry name" value="DNA_brk_join_enz"/>
</dbReference>
<gene>
    <name evidence="8" type="ORF">NB640_05020</name>
</gene>
<dbReference type="GO" id="GO:0006310">
    <property type="term" value="P:DNA recombination"/>
    <property type="evidence" value="ECO:0007669"/>
    <property type="project" value="UniProtKB-KW"/>
</dbReference>
<dbReference type="InterPro" id="IPR025166">
    <property type="entry name" value="Integrase_DNA_bind_dom"/>
</dbReference>